<gene>
    <name evidence="2" type="ORF">HAX54_028715</name>
</gene>
<organism evidence="2 3">
    <name type="scientific">Datura stramonium</name>
    <name type="common">Jimsonweed</name>
    <name type="synonym">Common thornapple</name>
    <dbReference type="NCBI Taxonomy" id="4076"/>
    <lineage>
        <taxon>Eukaryota</taxon>
        <taxon>Viridiplantae</taxon>
        <taxon>Streptophyta</taxon>
        <taxon>Embryophyta</taxon>
        <taxon>Tracheophyta</taxon>
        <taxon>Spermatophyta</taxon>
        <taxon>Magnoliopsida</taxon>
        <taxon>eudicotyledons</taxon>
        <taxon>Gunneridae</taxon>
        <taxon>Pentapetalae</taxon>
        <taxon>asterids</taxon>
        <taxon>lamiids</taxon>
        <taxon>Solanales</taxon>
        <taxon>Solanaceae</taxon>
        <taxon>Solanoideae</taxon>
        <taxon>Datureae</taxon>
        <taxon>Datura</taxon>
    </lineage>
</organism>
<feature type="non-terminal residue" evidence="2">
    <location>
        <position position="1"/>
    </location>
</feature>
<accession>A0ABS8YA39</accession>
<keyword evidence="3" id="KW-1185">Reference proteome</keyword>
<comment type="caution">
    <text evidence="2">The sequence shown here is derived from an EMBL/GenBank/DDBJ whole genome shotgun (WGS) entry which is preliminary data.</text>
</comment>
<dbReference type="EMBL" id="JACEIK010035313">
    <property type="protein sequence ID" value="MCE5166884.1"/>
    <property type="molecule type" value="Genomic_DNA"/>
</dbReference>
<feature type="transmembrane region" description="Helical" evidence="1">
    <location>
        <begin position="44"/>
        <end position="62"/>
    </location>
</feature>
<keyword evidence="1" id="KW-0812">Transmembrane</keyword>
<keyword evidence="1" id="KW-0472">Membrane</keyword>
<keyword evidence="1" id="KW-1133">Transmembrane helix</keyword>
<proteinExistence type="predicted"/>
<protein>
    <submittedName>
        <fullName evidence="2">Uncharacterized protein</fullName>
    </submittedName>
</protein>
<evidence type="ECO:0000256" key="1">
    <source>
        <dbReference type="SAM" id="Phobius"/>
    </source>
</evidence>
<name>A0ABS8YA39_DATST</name>
<evidence type="ECO:0000313" key="2">
    <source>
        <dbReference type="EMBL" id="MCE5166884.1"/>
    </source>
</evidence>
<feature type="non-terminal residue" evidence="2">
    <location>
        <position position="159"/>
    </location>
</feature>
<sequence length="159" mass="17841">EDINTRFQTYLFRARVPISGEDAGVFTLPGMMNKFCEDDERCRLLFPFLLFQSGALLFVLFLSNKSLLDLPALAEEDCSYSSRFENRFKPSHRSSSVKKVNSISILSFLLRPRMKNYPKKLLVGIVELSLEKSEAGPCLVIRIIVLVRSGAAGLGVTCD</sequence>
<reference evidence="2 3" key="1">
    <citation type="journal article" date="2021" name="BMC Genomics">
        <title>Datura genome reveals duplications of psychoactive alkaloid biosynthetic genes and high mutation rate following tissue culture.</title>
        <authorList>
            <person name="Rajewski A."/>
            <person name="Carter-House D."/>
            <person name="Stajich J."/>
            <person name="Litt A."/>
        </authorList>
    </citation>
    <scope>NUCLEOTIDE SEQUENCE [LARGE SCALE GENOMIC DNA]</scope>
    <source>
        <strain evidence="2">AR-01</strain>
    </source>
</reference>
<evidence type="ECO:0000313" key="3">
    <source>
        <dbReference type="Proteomes" id="UP000823775"/>
    </source>
</evidence>
<dbReference type="Proteomes" id="UP000823775">
    <property type="component" value="Unassembled WGS sequence"/>
</dbReference>